<evidence type="ECO:0000313" key="3">
    <source>
        <dbReference type="EMBL" id="HIU93164.1"/>
    </source>
</evidence>
<dbReference type="GO" id="GO:0016491">
    <property type="term" value="F:oxidoreductase activity"/>
    <property type="evidence" value="ECO:0007669"/>
    <property type="project" value="UniProtKB-KW"/>
</dbReference>
<dbReference type="Pfam" id="PF13561">
    <property type="entry name" value="adh_short_C2"/>
    <property type="match status" value="1"/>
</dbReference>
<dbReference type="PRINTS" id="PR00080">
    <property type="entry name" value="SDRFAMILY"/>
</dbReference>
<dbReference type="Proteomes" id="UP000886748">
    <property type="component" value="Unassembled WGS sequence"/>
</dbReference>
<dbReference type="EMBL" id="DVOD01000060">
    <property type="protein sequence ID" value="HIU93164.1"/>
    <property type="molecule type" value="Genomic_DNA"/>
</dbReference>
<sequence length="244" mass="26874">MKRVLITGASSGIGKAASTLFLERGWQVIMVDKVEDEQLNADLKKQYKDNVYFYLGDISQNDTVMLLYDFVLEKTAGVDSLINNAGIIQHGYLHSADEYEWDEIFNTDVKSIYLTTKYFVPDMIKRGSGTIVNTASISGLLGDFKMPIYNAAKGAVVNLTRAMALDYAEFGIRVNSICPSAIRTPLIKGPLEPHIEVNPMKRIGEPIEAAKAIYFLASDESSFINGTNLPVTGGLEAHTGQPRK</sequence>
<evidence type="ECO:0000256" key="2">
    <source>
        <dbReference type="ARBA" id="ARBA00023002"/>
    </source>
</evidence>
<dbReference type="Gene3D" id="3.40.50.720">
    <property type="entry name" value="NAD(P)-binding Rossmann-like Domain"/>
    <property type="match status" value="1"/>
</dbReference>
<dbReference type="InterPro" id="IPR020904">
    <property type="entry name" value="Sc_DH/Rdtase_CS"/>
</dbReference>
<dbReference type="InterPro" id="IPR051122">
    <property type="entry name" value="SDR_DHRS6-like"/>
</dbReference>
<dbReference type="InterPro" id="IPR002347">
    <property type="entry name" value="SDR_fam"/>
</dbReference>
<keyword evidence="2" id="KW-0560">Oxidoreductase</keyword>
<evidence type="ECO:0000256" key="1">
    <source>
        <dbReference type="ARBA" id="ARBA00006484"/>
    </source>
</evidence>
<dbReference type="FunFam" id="3.40.50.720:FF:000084">
    <property type="entry name" value="Short-chain dehydrogenase reductase"/>
    <property type="match status" value="1"/>
</dbReference>
<dbReference type="AlphaFoldDB" id="A0A9D1N131"/>
<proteinExistence type="inferred from homology"/>
<reference evidence="3" key="2">
    <citation type="journal article" date="2021" name="PeerJ">
        <title>Extensive microbial diversity within the chicken gut microbiome revealed by metagenomics and culture.</title>
        <authorList>
            <person name="Gilroy R."/>
            <person name="Ravi A."/>
            <person name="Getino M."/>
            <person name="Pursley I."/>
            <person name="Horton D.L."/>
            <person name="Alikhan N.F."/>
            <person name="Baker D."/>
            <person name="Gharbi K."/>
            <person name="Hall N."/>
            <person name="Watson M."/>
            <person name="Adriaenssens E.M."/>
            <person name="Foster-Nyarko E."/>
            <person name="Jarju S."/>
            <person name="Secka A."/>
            <person name="Antonio M."/>
            <person name="Oren A."/>
            <person name="Chaudhuri R.R."/>
            <person name="La Ragione R."/>
            <person name="Hildebrand F."/>
            <person name="Pallen M.J."/>
        </authorList>
    </citation>
    <scope>NUCLEOTIDE SEQUENCE</scope>
    <source>
        <strain evidence="3">CHK154-7741</strain>
    </source>
</reference>
<dbReference type="InterPro" id="IPR036291">
    <property type="entry name" value="NAD(P)-bd_dom_sf"/>
</dbReference>
<dbReference type="CDD" id="cd05233">
    <property type="entry name" value="SDR_c"/>
    <property type="match status" value="1"/>
</dbReference>
<dbReference type="PROSITE" id="PS00061">
    <property type="entry name" value="ADH_SHORT"/>
    <property type="match status" value="1"/>
</dbReference>
<name>A0A9D1N131_9CLOT</name>
<protein>
    <submittedName>
        <fullName evidence="3">SDR family oxidoreductase</fullName>
    </submittedName>
</protein>
<comment type="caution">
    <text evidence="3">The sequence shown here is derived from an EMBL/GenBank/DDBJ whole genome shotgun (WGS) entry which is preliminary data.</text>
</comment>
<accession>A0A9D1N131</accession>
<comment type="similarity">
    <text evidence="1">Belongs to the short-chain dehydrogenases/reductases (SDR) family.</text>
</comment>
<reference evidence="3" key="1">
    <citation type="submission" date="2020-10" db="EMBL/GenBank/DDBJ databases">
        <authorList>
            <person name="Gilroy R."/>
        </authorList>
    </citation>
    <scope>NUCLEOTIDE SEQUENCE</scope>
    <source>
        <strain evidence="3">CHK154-7741</strain>
    </source>
</reference>
<organism evidence="3 4">
    <name type="scientific">Candidatus Limenecus avicola</name>
    <dbReference type="NCBI Taxonomy" id="2840847"/>
    <lineage>
        <taxon>Bacteria</taxon>
        <taxon>Bacillati</taxon>
        <taxon>Bacillota</taxon>
        <taxon>Clostridia</taxon>
        <taxon>Eubacteriales</taxon>
        <taxon>Clostridiaceae</taxon>
        <taxon>Clostridiaceae incertae sedis</taxon>
        <taxon>Candidatus Limenecus</taxon>
    </lineage>
</organism>
<dbReference type="PRINTS" id="PR00081">
    <property type="entry name" value="GDHRDH"/>
</dbReference>
<dbReference type="PANTHER" id="PTHR43477">
    <property type="entry name" value="DIHYDROANTICAPSIN 7-DEHYDROGENASE"/>
    <property type="match status" value="1"/>
</dbReference>
<dbReference type="SUPFAM" id="SSF51735">
    <property type="entry name" value="NAD(P)-binding Rossmann-fold domains"/>
    <property type="match status" value="1"/>
</dbReference>
<gene>
    <name evidence="3" type="ORF">IAD26_08550</name>
</gene>
<dbReference type="GO" id="GO:0008206">
    <property type="term" value="P:bile acid metabolic process"/>
    <property type="evidence" value="ECO:0007669"/>
    <property type="project" value="UniProtKB-ARBA"/>
</dbReference>
<dbReference type="PANTHER" id="PTHR43477:SF1">
    <property type="entry name" value="DIHYDROANTICAPSIN 7-DEHYDROGENASE"/>
    <property type="match status" value="1"/>
</dbReference>
<evidence type="ECO:0000313" key="4">
    <source>
        <dbReference type="Proteomes" id="UP000886748"/>
    </source>
</evidence>